<feature type="transmembrane region" description="Helical" evidence="6">
    <location>
        <begin position="224"/>
        <end position="247"/>
    </location>
</feature>
<evidence type="ECO:0000313" key="8">
    <source>
        <dbReference type="EMBL" id="CBX30527.1"/>
    </source>
</evidence>
<accession>E1YIY3</accession>
<keyword evidence="3 6" id="KW-0812">Transmembrane</keyword>
<feature type="domain" description="Membrane transport protein MMPL" evidence="7">
    <location>
        <begin position="62"/>
        <end position="247"/>
    </location>
</feature>
<dbReference type="EMBL" id="FR695876">
    <property type="protein sequence ID" value="CBX30527.1"/>
    <property type="molecule type" value="Genomic_DNA"/>
</dbReference>
<keyword evidence="4 6" id="KW-1133">Transmembrane helix</keyword>
<dbReference type="SUPFAM" id="SSF82866">
    <property type="entry name" value="Multidrug efflux transporter AcrB transmembrane domain"/>
    <property type="match status" value="1"/>
</dbReference>
<keyword evidence="5 6" id="KW-0472">Membrane</keyword>
<dbReference type="InterPro" id="IPR004869">
    <property type="entry name" value="MMPL_dom"/>
</dbReference>
<organism evidence="8">
    <name type="scientific">uncultured Desulfobacterium sp</name>
    <dbReference type="NCBI Taxonomy" id="201089"/>
    <lineage>
        <taxon>Bacteria</taxon>
        <taxon>Pseudomonadati</taxon>
        <taxon>Thermodesulfobacteriota</taxon>
        <taxon>Desulfobacteria</taxon>
        <taxon>Desulfobacterales</taxon>
        <taxon>Desulfobacteriaceae</taxon>
        <taxon>Desulfobacterium</taxon>
        <taxon>environmental samples</taxon>
    </lineage>
</organism>
<dbReference type="AlphaFoldDB" id="E1YIY3"/>
<gene>
    <name evidence="8" type="ORF">N47_K27670</name>
</gene>
<dbReference type="InterPro" id="IPR050545">
    <property type="entry name" value="Mycobact_MmpL"/>
</dbReference>
<dbReference type="PANTHER" id="PTHR33406:SF10">
    <property type="entry name" value="SSD DOMAIN-CONTAINING PROTEIN"/>
    <property type="match status" value="1"/>
</dbReference>
<protein>
    <recommendedName>
        <fullName evidence="7">Membrane transport protein MMPL domain-containing protein</fullName>
    </recommendedName>
</protein>
<proteinExistence type="predicted"/>
<reference evidence="8" key="1">
    <citation type="journal article" date="2011" name="Environ. Microbiol.">
        <title>Genomic insights into the metabolic potential of the polycyclic aromatic hydrocarbon degrading sulfate-reducing Deltaproteobacterium N47.</title>
        <authorList>
            <person name="Bergmann F."/>
            <person name="Selesi D."/>
            <person name="Weinmaier T."/>
            <person name="Tischler P."/>
            <person name="Rattei T."/>
            <person name="Meckenstock R.U."/>
        </authorList>
    </citation>
    <scope>NUCLEOTIDE SEQUENCE</scope>
</reference>
<feature type="transmembrane region" description="Helical" evidence="6">
    <location>
        <begin position="120"/>
        <end position="140"/>
    </location>
</feature>
<feature type="transmembrane region" description="Helical" evidence="6">
    <location>
        <begin position="97"/>
        <end position="114"/>
    </location>
</feature>
<name>E1YIY3_9BACT</name>
<keyword evidence="2" id="KW-1003">Cell membrane</keyword>
<feature type="transmembrane region" description="Helical" evidence="6">
    <location>
        <begin position="147"/>
        <end position="169"/>
    </location>
</feature>
<evidence type="ECO:0000259" key="7">
    <source>
        <dbReference type="Pfam" id="PF03176"/>
    </source>
</evidence>
<dbReference type="Pfam" id="PF03176">
    <property type="entry name" value="MMPL"/>
    <property type="match status" value="1"/>
</dbReference>
<evidence type="ECO:0000256" key="5">
    <source>
        <dbReference type="ARBA" id="ARBA00023136"/>
    </source>
</evidence>
<evidence type="ECO:0000256" key="6">
    <source>
        <dbReference type="SAM" id="Phobius"/>
    </source>
</evidence>
<evidence type="ECO:0000256" key="1">
    <source>
        <dbReference type="ARBA" id="ARBA00004651"/>
    </source>
</evidence>
<evidence type="ECO:0000256" key="3">
    <source>
        <dbReference type="ARBA" id="ARBA00022692"/>
    </source>
</evidence>
<evidence type="ECO:0000256" key="4">
    <source>
        <dbReference type="ARBA" id="ARBA00022989"/>
    </source>
</evidence>
<feature type="transmembrane region" description="Helical" evidence="6">
    <location>
        <begin position="189"/>
        <end position="212"/>
    </location>
</feature>
<sequence>MEHPACFCGKDAFTCGCLNRERSGRSDRGTDISYQYGNIISYFKDHKGETVRGAIGRAKQFLASNSLPTEKVAFRLAGGVVGVTAATDEVVAKYNDLTLWIALGVIFICCVIPYRSFGRAFILLASLVTANYVTMAYMAITKMGMTINVLPVAAIGAGLGVDYGIYVISRINDELLATGDILLSIQNTLITTGRAVFITGMTVVVGIAFWYFSALRFQAEMGFLMAFLILINMIGAVFLVPSLAYLFRGKLFNNLES</sequence>
<dbReference type="PANTHER" id="PTHR33406">
    <property type="entry name" value="MEMBRANE PROTEIN MJ1562-RELATED"/>
    <property type="match status" value="1"/>
</dbReference>
<dbReference type="GO" id="GO:0005886">
    <property type="term" value="C:plasma membrane"/>
    <property type="evidence" value="ECO:0007669"/>
    <property type="project" value="UniProtKB-SubCell"/>
</dbReference>
<dbReference type="Gene3D" id="1.20.1640.10">
    <property type="entry name" value="Multidrug efflux transporter AcrB transmembrane domain"/>
    <property type="match status" value="1"/>
</dbReference>
<evidence type="ECO:0000256" key="2">
    <source>
        <dbReference type="ARBA" id="ARBA00022475"/>
    </source>
</evidence>
<comment type="subcellular location">
    <subcellularLocation>
        <location evidence="1">Cell membrane</location>
        <topology evidence="1">Multi-pass membrane protein</topology>
    </subcellularLocation>
</comment>